<evidence type="ECO:0000256" key="1">
    <source>
        <dbReference type="ARBA" id="ARBA00022884"/>
    </source>
</evidence>
<dbReference type="EMBL" id="QOIP01000005">
    <property type="protein sequence ID" value="RLU22635.1"/>
    <property type="molecule type" value="Genomic_DNA"/>
</dbReference>
<feature type="region of interest" description="Disordered" evidence="2">
    <location>
        <begin position="283"/>
        <end position="304"/>
    </location>
</feature>
<dbReference type="EMBL" id="KK107570">
    <property type="protein sequence ID" value="EZA48780.1"/>
    <property type="molecule type" value="Genomic_DNA"/>
</dbReference>
<feature type="compositionally biased region" description="Basic and acidic residues" evidence="2">
    <location>
        <begin position="161"/>
        <end position="170"/>
    </location>
</feature>
<name>A0A026VYP2_OOCBI</name>
<dbReference type="OMA" id="WAPHRDA"/>
<reference evidence="4" key="2">
    <citation type="journal article" date="2018" name="Genome Res.">
        <title>The genomic architecture and molecular evolution of ant odorant receptors.</title>
        <authorList>
            <person name="McKenzie S.K."/>
            <person name="Kronauer D.J.C."/>
        </authorList>
    </citation>
    <scope>NUCLEOTIDE SEQUENCE [LARGE SCALE GENOMIC DNA]</scope>
    <source>
        <strain evidence="4">Clonal line C1</strain>
    </source>
</reference>
<gene>
    <name evidence="4" type="ORF">DMN91_004913</name>
    <name evidence="3" type="ORF">X777_12696</name>
</gene>
<protein>
    <submittedName>
        <fullName evidence="3">Putative RNA-binding protein</fullName>
    </submittedName>
</protein>
<dbReference type="STRING" id="2015173.A0A026VYP2"/>
<feature type="region of interest" description="Disordered" evidence="2">
    <location>
        <begin position="151"/>
        <end position="170"/>
    </location>
</feature>
<keyword evidence="5" id="KW-1185">Reference proteome</keyword>
<dbReference type="Proteomes" id="UP000053097">
    <property type="component" value="Unassembled WGS sequence"/>
</dbReference>
<evidence type="ECO:0000313" key="4">
    <source>
        <dbReference type="EMBL" id="RLU22635.1"/>
    </source>
</evidence>
<dbReference type="PANTHER" id="PTHR48029">
    <property type="entry name" value="NUCLEOLAR PROTEIN 8"/>
    <property type="match status" value="1"/>
</dbReference>
<feature type="compositionally biased region" description="Basic and acidic residues" evidence="2">
    <location>
        <begin position="291"/>
        <end position="303"/>
    </location>
</feature>
<dbReference type="Proteomes" id="UP000279307">
    <property type="component" value="Chromosome 5"/>
</dbReference>
<sequence length="383" mass="44614">MSVITESERKRLQSLKEKKHAFKIKGQLIHQALSDLNNAKSNKIRFDDDFGEEQSTKPKRQKIALFDSDDDNDDNKKDVLWNEDEFAAKKKKKVVLGNDARFTLDDRFMEDDHSVQETEVKTGTDECDLQKEKEKQLDILESILGMPLVAKSQENSNTKSTKQELMVRYDPTENEHCKYEVKTVQSEKSEEKSSKKKKREKPMPEVEEPAPVDVSKDIYYAVSDTLAESLKQKEEFSLLKTFGKEKKNDTGHAESNDASIAESKDRKFRFNFNASNVLNNKCDSSDEDVDEVNKPDANERTVEGTEYDENTCNIFAHKDILFFDKDDVRFNEAVRFFNAEAAPTDEFKNLRRELKQIVRTKIRNNEKQHQRWGKKRKIKKFSR</sequence>
<dbReference type="AlphaFoldDB" id="A0A026VYP2"/>
<evidence type="ECO:0000313" key="5">
    <source>
        <dbReference type="Proteomes" id="UP000053097"/>
    </source>
</evidence>
<feature type="region of interest" description="Disordered" evidence="2">
    <location>
        <begin position="176"/>
        <end position="212"/>
    </location>
</feature>
<accession>A0A026VYP2</accession>
<keyword evidence="1" id="KW-0694">RNA-binding</keyword>
<evidence type="ECO:0000313" key="3">
    <source>
        <dbReference type="EMBL" id="EZA48780.1"/>
    </source>
</evidence>
<evidence type="ECO:0000256" key="2">
    <source>
        <dbReference type="SAM" id="MobiDB-lite"/>
    </source>
</evidence>
<reference evidence="4" key="3">
    <citation type="submission" date="2018-07" db="EMBL/GenBank/DDBJ databases">
        <authorList>
            <person name="Mckenzie S.K."/>
            <person name="Kronauer D.J.C."/>
        </authorList>
    </citation>
    <scope>NUCLEOTIDE SEQUENCE</scope>
    <source>
        <strain evidence="4">Clonal line C1</strain>
    </source>
</reference>
<organism evidence="3 5">
    <name type="scientific">Ooceraea biroi</name>
    <name type="common">Clonal raider ant</name>
    <name type="synonym">Cerapachys biroi</name>
    <dbReference type="NCBI Taxonomy" id="2015173"/>
    <lineage>
        <taxon>Eukaryota</taxon>
        <taxon>Metazoa</taxon>
        <taxon>Ecdysozoa</taxon>
        <taxon>Arthropoda</taxon>
        <taxon>Hexapoda</taxon>
        <taxon>Insecta</taxon>
        <taxon>Pterygota</taxon>
        <taxon>Neoptera</taxon>
        <taxon>Endopterygota</taxon>
        <taxon>Hymenoptera</taxon>
        <taxon>Apocrita</taxon>
        <taxon>Aculeata</taxon>
        <taxon>Formicoidea</taxon>
        <taxon>Formicidae</taxon>
        <taxon>Dorylinae</taxon>
        <taxon>Ooceraea</taxon>
    </lineage>
</organism>
<feature type="region of interest" description="Disordered" evidence="2">
    <location>
        <begin position="45"/>
        <end position="77"/>
    </location>
</feature>
<dbReference type="OrthoDB" id="21643at2759"/>
<dbReference type="PANTHER" id="PTHR48029:SF1">
    <property type="entry name" value="NUCLEOLAR PROTEIN 8"/>
    <property type="match status" value="1"/>
</dbReference>
<reference evidence="3 5" key="1">
    <citation type="journal article" date="2014" name="Curr. Biol.">
        <title>The genome of the clonal raider ant Cerapachys biroi.</title>
        <authorList>
            <person name="Oxley P.R."/>
            <person name="Ji L."/>
            <person name="Fetter-Pruneda I."/>
            <person name="McKenzie S.K."/>
            <person name="Li C."/>
            <person name="Hu H."/>
            <person name="Zhang G."/>
            <person name="Kronauer D.J."/>
        </authorList>
    </citation>
    <scope>NUCLEOTIDE SEQUENCE [LARGE SCALE GENOMIC DNA]</scope>
</reference>
<feature type="compositionally biased region" description="Basic and acidic residues" evidence="2">
    <location>
        <begin position="176"/>
        <end position="193"/>
    </location>
</feature>
<dbReference type="GO" id="GO:0003723">
    <property type="term" value="F:RNA binding"/>
    <property type="evidence" value="ECO:0007669"/>
    <property type="project" value="UniProtKB-KW"/>
</dbReference>
<proteinExistence type="predicted"/>